<evidence type="ECO:0000313" key="2">
    <source>
        <dbReference type="Proteomes" id="UP001264156"/>
    </source>
</evidence>
<keyword evidence="2" id="KW-1185">Reference proteome</keyword>
<accession>A0ABU2DEX9</accession>
<protein>
    <submittedName>
        <fullName evidence="1">Uncharacterized protein</fullName>
    </submittedName>
</protein>
<reference evidence="2" key="1">
    <citation type="submission" date="2023-07" db="EMBL/GenBank/DDBJ databases">
        <title>Glyphosate-induced phosphonatase operons in soil bacteria of genus Achromobacter.</title>
        <authorList>
            <person name="Epiktetov D.O."/>
            <person name="Sviridov A.V."/>
            <person name="Tarlachkov S.V."/>
            <person name="Shushkova T.V."/>
            <person name="Toropygin I.Y."/>
            <person name="Leontievsky A."/>
        </authorList>
    </citation>
    <scope>NUCLEOTIDE SEQUENCE [LARGE SCALE GENOMIC DNA]</scope>
    <source>
        <strain evidence="2">Kg 16</strain>
    </source>
</reference>
<proteinExistence type="predicted"/>
<comment type="caution">
    <text evidence="1">The sequence shown here is derived from an EMBL/GenBank/DDBJ whole genome shotgun (WGS) entry which is preliminary data.</text>
</comment>
<organism evidence="1 2">
    <name type="scientific">Achromobacter aegrifaciens</name>
    <dbReference type="NCBI Taxonomy" id="1287736"/>
    <lineage>
        <taxon>Bacteria</taxon>
        <taxon>Pseudomonadati</taxon>
        <taxon>Pseudomonadota</taxon>
        <taxon>Betaproteobacteria</taxon>
        <taxon>Burkholderiales</taxon>
        <taxon>Alcaligenaceae</taxon>
        <taxon>Achromobacter</taxon>
    </lineage>
</organism>
<gene>
    <name evidence="1" type="ORF">RIU57_16205</name>
</gene>
<dbReference type="RefSeq" id="WP_310533773.1">
    <property type="nucleotide sequence ID" value="NZ_JAVKVN010000005.1"/>
</dbReference>
<name>A0ABU2DEX9_ACHAE</name>
<dbReference type="Proteomes" id="UP001264156">
    <property type="component" value="Unassembled WGS sequence"/>
</dbReference>
<sequence>MQDQSIPTLSELQALHGRIFATLTAQEALVMDFYRRQGRKFDVVVGIINEADPIEVAAARTEAEADEIMKQANSRVSVTIGPRAGSAWAQRAGPRREFRT</sequence>
<dbReference type="EMBL" id="JAVKVN010000005">
    <property type="protein sequence ID" value="MDR7946663.1"/>
    <property type="molecule type" value="Genomic_DNA"/>
</dbReference>
<evidence type="ECO:0000313" key="1">
    <source>
        <dbReference type="EMBL" id="MDR7946663.1"/>
    </source>
</evidence>